<keyword evidence="3" id="KW-0132">Cell division</keyword>
<keyword evidence="6" id="KW-0131">Cell cycle</keyword>
<dbReference type="PANTHER" id="PTHR19918">
    <property type="entry name" value="CELL DIVISION CYCLE 20 CDC20 FIZZY -RELATED"/>
    <property type="match status" value="1"/>
</dbReference>
<dbReference type="GO" id="GO:0031145">
    <property type="term" value="P:anaphase-promoting complex-dependent catabolic process"/>
    <property type="evidence" value="ECO:0007669"/>
    <property type="project" value="TreeGrafter"/>
</dbReference>
<dbReference type="PROSITE" id="PS50082">
    <property type="entry name" value="WD_REPEATS_2"/>
    <property type="match status" value="2"/>
</dbReference>
<dbReference type="OrthoDB" id="10263272at2759"/>
<reference evidence="10 11" key="1">
    <citation type="journal article" date="2018" name="Front. Microbiol.">
        <title>Prospects for Fungal Bioremediation of Acidic Radioactive Waste Sites: Characterization and Genome Sequence of Rhodotorula taiwanensis MD1149.</title>
        <authorList>
            <person name="Tkavc R."/>
            <person name="Matrosova V.Y."/>
            <person name="Grichenko O.E."/>
            <person name="Gostincar C."/>
            <person name="Volpe R.P."/>
            <person name="Klimenkova P."/>
            <person name="Gaidamakova E.K."/>
            <person name="Zhou C.E."/>
            <person name="Stewart B.J."/>
            <person name="Lyman M.G."/>
            <person name="Malfatti S.A."/>
            <person name="Rubinfeld B."/>
            <person name="Courtot M."/>
            <person name="Singh J."/>
            <person name="Dalgard C.L."/>
            <person name="Hamilton T."/>
            <person name="Frey K.G."/>
            <person name="Gunde-Cimerman N."/>
            <person name="Dugan L."/>
            <person name="Daly M.J."/>
        </authorList>
    </citation>
    <scope>NUCLEOTIDE SEQUENCE [LARGE SCALE GENOMIC DNA]</scope>
    <source>
        <strain evidence="10 11">MD1149</strain>
    </source>
</reference>
<protein>
    <recommendedName>
        <fullName evidence="9">CDC20/Fizzy WD40 domain-containing protein</fullName>
    </recommendedName>
</protein>
<comment type="caution">
    <text evidence="10">The sequence shown here is derived from an EMBL/GenBank/DDBJ whole genome shotgun (WGS) entry which is preliminary data.</text>
</comment>
<evidence type="ECO:0000313" key="11">
    <source>
        <dbReference type="Proteomes" id="UP000237144"/>
    </source>
</evidence>
<feature type="region of interest" description="Disordered" evidence="8">
    <location>
        <begin position="590"/>
        <end position="610"/>
    </location>
</feature>
<evidence type="ECO:0000256" key="4">
    <source>
        <dbReference type="ARBA" id="ARBA00022737"/>
    </source>
</evidence>
<sequence length="610" mass="63735">MATSKRRPAGVEGLPLASLSLNSGSPNRSTAAATRPSASKSIFASSGALGTAPAPTQTTRRKGSTSPPKARSRSQPAAIGGGDDHTGNLTGTYDVSSRRSSPSKPSASNSGGNLAAGGGIGRSGVASHDRDPSILAAGAGDAKRSPTKRSKNLDRYIPSRGTSSGDHTGPILLPTSSSAPEPTSQSAEDAQHTADLSRSLGINQEQRILSFFAEPPMPQTEHSSLLAQYARLPNKGSAASASSAADAASRRRIPTQPDRVLDAPGMLDDYYLNLLDWSSTNLLAIALAEVVYVWNAQTGTVTELCQVGNSETSVLLEGDEYICSVKFTEDGSHLAVGLASGPIQVYDVSAGQLVRTMQGHPSRVPSLSWSGAILASGCRSGEIWNSDVRVAQHCVAQMRGHRGEVCGLEWRPEIAGGLSGGGQGLLASGGNDNVVNVWDGRMTNAPKMSKTNHAAAVKALAWCPWNSSLLASGGGSSDRTIHFWNTTQAARLNSLVTTSQVTSLAWNPHGKELLSTHGVPDHHIALWSYPSLGKIADIPHAHQARILHSCISPDGMTVATASSDEDLKFWKVFDMGKKAMSGSSARMLSGKDIDENDGIGRKGKTGISVR</sequence>
<evidence type="ECO:0000256" key="6">
    <source>
        <dbReference type="ARBA" id="ARBA00023306"/>
    </source>
</evidence>
<feature type="region of interest" description="Disordered" evidence="8">
    <location>
        <begin position="1"/>
        <end position="194"/>
    </location>
</feature>
<dbReference type="InterPro" id="IPR033010">
    <property type="entry name" value="Cdc20/Fizzy"/>
</dbReference>
<comment type="similarity">
    <text evidence="1">Belongs to the WD repeat CDC20/Fizzy family.</text>
</comment>
<feature type="compositionally biased region" description="Low complexity" evidence="8">
    <location>
        <begin position="28"/>
        <end position="41"/>
    </location>
</feature>
<dbReference type="EMBL" id="PJQD01000019">
    <property type="protein sequence ID" value="POY75182.1"/>
    <property type="molecule type" value="Genomic_DNA"/>
</dbReference>
<dbReference type="InterPro" id="IPR056150">
    <property type="entry name" value="WD40_CDC20-Fz"/>
</dbReference>
<dbReference type="GO" id="GO:0005680">
    <property type="term" value="C:anaphase-promoting complex"/>
    <property type="evidence" value="ECO:0007669"/>
    <property type="project" value="TreeGrafter"/>
</dbReference>
<keyword evidence="2 7" id="KW-0853">WD repeat</keyword>
<dbReference type="InterPro" id="IPR001680">
    <property type="entry name" value="WD40_rpt"/>
</dbReference>
<dbReference type="GO" id="GO:1905786">
    <property type="term" value="P:positive regulation of anaphase-promoting complex-dependent catabolic process"/>
    <property type="evidence" value="ECO:0007669"/>
    <property type="project" value="TreeGrafter"/>
</dbReference>
<dbReference type="SMART" id="SM00320">
    <property type="entry name" value="WD40"/>
    <property type="match status" value="6"/>
</dbReference>
<feature type="compositionally biased region" description="Low complexity" evidence="8">
    <location>
        <begin position="98"/>
        <end position="113"/>
    </location>
</feature>
<evidence type="ECO:0000256" key="8">
    <source>
        <dbReference type="SAM" id="MobiDB-lite"/>
    </source>
</evidence>
<evidence type="ECO:0000313" key="10">
    <source>
        <dbReference type="EMBL" id="POY75182.1"/>
    </source>
</evidence>
<keyword evidence="4" id="KW-0677">Repeat</keyword>
<evidence type="ECO:0000256" key="5">
    <source>
        <dbReference type="ARBA" id="ARBA00022776"/>
    </source>
</evidence>
<dbReference type="GO" id="GO:0010997">
    <property type="term" value="F:anaphase-promoting complex binding"/>
    <property type="evidence" value="ECO:0007669"/>
    <property type="project" value="InterPro"/>
</dbReference>
<feature type="compositionally biased region" description="Polar residues" evidence="8">
    <location>
        <begin position="174"/>
        <end position="194"/>
    </location>
</feature>
<evidence type="ECO:0000256" key="1">
    <source>
        <dbReference type="ARBA" id="ARBA00006445"/>
    </source>
</evidence>
<organism evidence="10 11">
    <name type="scientific">Rhodotorula taiwanensis</name>
    <dbReference type="NCBI Taxonomy" id="741276"/>
    <lineage>
        <taxon>Eukaryota</taxon>
        <taxon>Fungi</taxon>
        <taxon>Dikarya</taxon>
        <taxon>Basidiomycota</taxon>
        <taxon>Pucciniomycotina</taxon>
        <taxon>Microbotryomycetes</taxon>
        <taxon>Sporidiobolales</taxon>
        <taxon>Sporidiobolaceae</taxon>
        <taxon>Rhodotorula</taxon>
    </lineage>
</organism>
<keyword evidence="11" id="KW-1185">Reference proteome</keyword>
<name>A0A2S5BEI1_9BASI</name>
<dbReference type="AlphaFoldDB" id="A0A2S5BEI1"/>
<dbReference type="GO" id="GO:0051301">
    <property type="term" value="P:cell division"/>
    <property type="evidence" value="ECO:0007669"/>
    <property type="project" value="UniProtKB-KW"/>
</dbReference>
<dbReference type="Pfam" id="PF24807">
    <property type="entry name" value="WD40_CDC20-Fz"/>
    <property type="match status" value="1"/>
</dbReference>
<proteinExistence type="inferred from homology"/>
<dbReference type="STRING" id="741276.A0A2S5BEI1"/>
<accession>A0A2S5BEI1</accession>
<feature type="domain" description="CDC20/Fizzy WD40" evidence="9">
    <location>
        <begin position="261"/>
        <end position="570"/>
    </location>
</feature>
<evidence type="ECO:0000256" key="2">
    <source>
        <dbReference type="ARBA" id="ARBA00022574"/>
    </source>
</evidence>
<feature type="repeat" description="WD" evidence="7">
    <location>
        <begin position="539"/>
        <end position="572"/>
    </location>
</feature>
<gene>
    <name evidence="10" type="ORF">BMF94_1814</name>
</gene>
<dbReference type="PANTHER" id="PTHR19918:SF8">
    <property type="entry name" value="FI02843P"/>
    <property type="match status" value="1"/>
</dbReference>
<dbReference type="Gene3D" id="2.130.10.10">
    <property type="entry name" value="YVTN repeat-like/Quinoprotein amine dehydrogenase"/>
    <property type="match status" value="1"/>
</dbReference>
<dbReference type="InterPro" id="IPR015943">
    <property type="entry name" value="WD40/YVTN_repeat-like_dom_sf"/>
</dbReference>
<keyword evidence="5" id="KW-0498">Mitosis</keyword>
<dbReference type="GO" id="GO:1990757">
    <property type="term" value="F:ubiquitin ligase activator activity"/>
    <property type="evidence" value="ECO:0007669"/>
    <property type="project" value="TreeGrafter"/>
</dbReference>
<feature type="repeat" description="WD" evidence="7">
    <location>
        <begin position="398"/>
        <end position="439"/>
    </location>
</feature>
<dbReference type="SUPFAM" id="SSF50978">
    <property type="entry name" value="WD40 repeat-like"/>
    <property type="match status" value="1"/>
</dbReference>
<dbReference type="Proteomes" id="UP000237144">
    <property type="component" value="Unassembled WGS sequence"/>
</dbReference>
<evidence type="ECO:0000256" key="3">
    <source>
        <dbReference type="ARBA" id="ARBA00022618"/>
    </source>
</evidence>
<dbReference type="InterPro" id="IPR036322">
    <property type="entry name" value="WD40_repeat_dom_sf"/>
</dbReference>
<evidence type="ECO:0000259" key="9">
    <source>
        <dbReference type="Pfam" id="PF24807"/>
    </source>
</evidence>
<evidence type="ECO:0000256" key="7">
    <source>
        <dbReference type="PROSITE-ProRule" id="PRU00221"/>
    </source>
</evidence>